<proteinExistence type="predicted"/>
<protein>
    <submittedName>
        <fullName evidence="1">Uncharacterized protein</fullName>
    </submittedName>
</protein>
<organism evidence="1 2">
    <name type="scientific">Nesidiocoris tenuis</name>
    <dbReference type="NCBI Taxonomy" id="355587"/>
    <lineage>
        <taxon>Eukaryota</taxon>
        <taxon>Metazoa</taxon>
        <taxon>Ecdysozoa</taxon>
        <taxon>Arthropoda</taxon>
        <taxon>Hexapoda</taxon>
        <taxon>Insecta</taxon>
        <taxon>Pterygota</taxon>
        <taxon>Neoptera</taxon>
        <taxon>Paraneoptera</taxon>
        <taxon>Hemiptera</taxon>
        <taxon>Heteroptera</taxon>
        <taxon>Panheteroptera</taxon>
        <taxon>Cimicomorpha</taxon>
        <taxon>Miridae</taxon>
        <taxon>Dicyphina</taxon>
        <taxon>Nesidiocoris</taxon>
    </lineage>
</organism>
<reference evidence="1 2" key="1">
    <citation type="submission" date="2023-09" db="EMBL/GenBank/DDBJ databases">
        <title>Nesidiocoris tenuis whole genome shotgun sequence.</title>
        <authorList>
            <person name="Shibata T."/>
            <person name="Shimoda M."/>
            <person name="Kobayashi T."/>
            <person name="Uehara T."/>
        </authorList>
    </citation>
    <scope>NUCLEOTIDE SEQUENCE [LARGE SCALE GENOMIC DNA]</scope>
    <source>
        <strain evidence="1 2">Japan</strain>
    </source>
</reference>
<keyword evidence="2" id="KW-1185">Reference proteome</keyword>
<name>A0ABN7ANH8_9HEMI</name>
<sequence>MNPIRHSNGSSSLLFRHIIMPFSRKAITDSAVYREYGSNNLQSARVKNINSSVVPLFIGDGEAARPIGSFRAVKLPGLDVDIPPYTVYRYCISFTFRLIPVGTRRMVCGGYRHAQLELPLIPRSFPIPPSLRIRLNLHSCKERGKIPIEGKLLFSLEIHIDEYD</sequence>
<evidence type="ECO:0000313" key="1">
    <source>
        <dbReference type="EMBL" id="BES92789.1"/>
    </source>
</evidence>
<gene>
    <name evidence="1" type="ORF">NTJ_05598</name>
</gene>
<dbReference type="EMBL" id="AP028911">
    <property type="protein sequence ID" value="BES92789.1"/>
    <property type="molecule type" value="Genomic_DNA"/>
</dbReference>
<dbReference type="Proteomes" id="UP001307889">
    <property type="component" value="Chromosome 3"/>
</dbReference>
<evidence type="ECO:0000313" key="2">
    <source>
        <dbReference type="Proteomes" id="UP001307889"/>
    </source>
</evidence>
<accession>A0ABN7ANH8</accession>